<dbReference type="InterPro" id="IPR003849">
    <property type="entry name" value="Preprotein_translocase_YajC"/>
</dbReference>
<keyword evidence="7 10" id="KW-1133">Transmembrane helix</keyword>
<dbReference type="Pfam" id="PF02699">
    <property type="entry name" value="YajC"/>
    <property type="match status" value="1"/>
</dbReference>
<organism evidence="11 12">
    <name type="scientific">Macrococcus lamae</name>
    <dbReference type="NCBI Taxonomy" id="198484"/>
    <lineage>
        <taxon>Bacteria</taxon>
        <taxon>Bacillati</taxon>
        <taxon>Bacillota</taxon>
        <taxon>Bacilli</taxon>
        <taxon>Bacillales</taxon>
        <taxon>Staphylococcaceae</taxon>
        <taxon>Macrococcus</taxon>
    </lineage>
</organism>
<keyword evidence="3" id="KW-0813">Transport</keyword>
<evidence type="ECO:0000256" key="10">
    <source>
        <dbReference type="SAM" id="Phobius"/>
    </source>
</evidence>
<keyword evidence="8" id="KW-0811">Translocation</keyword>
<evidence type="ECO:0000256" key="1">
    <source>
        <dbReference type="ARBA" id="ARBA00004162"/>
    </source>
</evidence>
<reference evidence="11 12" key="1">
    <citation type="submission" date="2019-01" db="EMBL/GenBank/DDBJ databases">
        <title>Draft genome sequences of the type strains of six Macrococcus species.</title>
        <authorList>
            <person name="Mazhar S."/>
            <person name="Altermann E."/>
            <person name="Hill C."/>
            <person name="Mcauliffe O."/>
        </authorList>
    </citation>
    <scope>NUCLEOTIDE SEQUENCE [LARGE SCALE GENOMIC DNA]</scope>
    <source>
        <strain evidence="11 12">CCM4815</strain>
    </source>
</reference>
<keyword evidence="12" id="KW-1185">Reference proteome</keyword>
<keyword evidence="9 10" id="KW-0472">Membrane</keyword>
<feature type="transmembrane region" description="Helical" evidence="10">
    <location>
        <begin position="6"/>
        <end position="26"/>
    </location>
</feature>
<sequence>MNEQFQLILLNVLPLLVLLLVAYFAIIRPGQKRAKAQQQLMNNLKRGDKIVTIGGIHGTVRAVDIKTLTIAVNSKGQELIIDKEAVKSIRLS</sequence>
<evidence type="ECO:0000313" key="11">
    <source>
        <dbReference type="EMBL" id="TDM13046.1"/>
    </source>
</evidence>
<dbReference type="AlphaFoldDB" id="A0A4V3BF87"/>
<comment type="caution">
    <text evidence="11">The sequence shown here is derived from an EMBL/GenBank/DDBJ whole genome shotgun (WGS) entry which is preliminary data.</text>
</comment>
<dbReference type="PRINTS" id="PR01853">
    <property type="entry name" value="YAJCTRNLCASE"/>
</dbReference>
<evidence type="ECO:0000256" key="9">
    <source>
        <dbReference type="ARBA" id="ARBA00023136"/>
    </source>
</evidence>
<evidence type="ECO:0000256" key="5">
    <source>
        <dbReference type="ARBA" id="ARBA00022692"/>
    </source>
</evidence>
<evidence type="ECO:0000256" key="3">
    <source>
        <dbReference type="ARBA" id="ARBA00022448"/>
    </source>
</evidence>
<comment type="subcellular location">
    <subcellularLocation>
        <location evidence="1">Cell membrane</location>
        <topology evidence="1">Single-pass membrane protein</topology>
    </subcellularLocation>
</comment>
<dbReference type="OrthoDB" id="9800132at2"/>
<dbReference type="RefSeq" id="WP_133442648.1">
    <property type="nucleotide sequence ID" value="NZ_SCWB01000001.1"/>
</dbReference>
<evidence type="ECO:0000256" key="6">
    <source>
        <dbReference type="ARBA" id="ARBA00022927"/>
    </source>
</evidence>
<dbReference type="PANTHER" id="PTHR33909:SF1">
    <property type="entry name" value="SEC TRANSLOCON ACCESSORY COMPLEX SUBUNIT YAJC"/>
    <property type="match status" value="1"/>
</dbReference>
<dbReference type="SMART" id="SM01323">
    <property type="entry name" value="YajC"/>
    <property type="match status" value="1"/>
</dbReference>
<name>A0A4V3BF87_9STAP</name>
<evidence type="ECO:0000313" key="12">
    <source>
        <dbReference type="Proteomes" id="UP000294802"/>
    </source>
</evidence>
<dbReference type="GO" id="GO:0005886">
    <property type="term" value="C:plasma membrane"/>
    <property type="evidence" value="ECO:0007669"/>
    <property type="project" value="UniProtKB-SubCell"/>
</dbReference>
<evidence type="ECO:0000256" key="4">
    <source>
        <dbReference type="ARBA" id="ARBA00022475"/>
    </source>
</evidence>
<keyword evidence="6" id="KW-0653">Protein transport</keyword>
<evidence type="ECO:0000256" key="7">
    <source>
        <dbReference type="ARBA" id="ARBA00022989"/>
    </source>
</evidence>
<gene>
    <name evidence="11" type="primary">yajC</name>
    <name evidence="11" type="ORF">ERX29_00125</name>
</gene>
<dbReference type="GO" id="GO:0015031">
    <property type="term" value="P:protein transport"/>
    <property type="evidence" value="ECO:0007669"/>
    <property type="project" value="UniProtKB-KW"/>
</dbReference>
<evidence type="ECO:0000256" key="8">
    <source>
        <dbReference type="ARBA" id="ARBA00023010"/>
    </source>
</evidence>
<comment type="similarity">
    <text evidence="2">Belongs to the YajC family.</text>
</comment>
<protein>
    <submittedName>
        <fullName evidence="11">Preprotein translocase subunit YajC</fullName>
    </submittedName>
</protein>
<accession>A0A4V3BF87</accession>
<dbReference type="PANTHER" id="PTHR33909">
    <property type="entry name" value="SEC TRANSLOCON ACCESSORY COMPLEX SUBUNIT YAJC"/>
    <property type="match status" value="1"/>
</dbReference>
<dbReference type="NCBIfam" id="TIGR00739">
    <property type="entry name" value="yajC"/>
    <property type="match status" value="1"/>
</dbReference>
<dbReference type="Proteomes" id="UP000294802">
    <property type="component" value="Unassembled WGS sequence"/>
</dbReference>
<keyword evidence="5 10" id="KW-0812">Transmembrane</keyword>
<keyword evidence="4" id="KW-1003">Cell membrane</keyword>
<dbReference type="EMBL" id="SCWB01000001">
    <property type="protein sequence ID" value="TDM13046.1"/>
    <property type="molecule type" value="Genomic_DNA"/>
</dbReference>
<evidence type="ECO:0000256" key="2">
    <source>
        <dbReference type="ARBA" id="ARBA00006742"/>
    </source>
</evidence>
<proteinExistence type="inferred from homology"/>